<reference evidence="1" key="1">
    <citation type="submission" date="2021-06" db="EMBL/GenBank/DDBJ databases">
        <authorList>
            <person name="Kallberg Y."/>
            <person name="Tangrot J."/>
            <person name="Rosling A."/>
        </authorList>
    </citation>
    <scope>NUCLEOTIDE SEQUENCE</scope>
    <source>
        <strain evidence="1">IL203A</strain>
    </source>
</reference>
<name>A0ACA9PAY7_9GLOM</name>
<gene>
    <name evidence="1" type="ORF">DHETER_LOCUS11571</name>
</gene>
<feature type="non-terminal residue" evidence="1">
    <location>
        <position position="45"/>
    </location>
</feature>
<keyword evidence="2" id="KW-1185">Reference proteome</keyword>
<proteinExistence type="predicted"/>
<protein>
    <submittedName>
        <fullName evidence="1">14545_t:CDS:1</fullName>
    </submittedName>
</protein>
<evidence type="ECO:0000313" key="2">
    <source>
        <dbReference type="Proteomes" id="UP000789702"/>
    </source>
</evidence>
<organism evidence="1 2">
    <name type="scientific">Dentiscutata heterogama</name>
    <dbReference type="NCBI Taxonomy" id="1316150"/>
    <lineage>
        <taxon>Eukaryota</taxon>
        <taxon>Fungi</taxon>
        <taxon>Fungi incertae sedis</taxon>
        <taxon>Mucoromycota</taxon>
        <taxon>Glomeromycotina</taxon>
        <taxon>Glomeromycetes</taxon>
        <taxon>Diversisporales</taxon>
        <taxon>Gigasporaceae</taxon>
        <taxon>Dentiscutata</taxon>
    </lineage>
</organism>
<sequence length="45" mass="4850">GVGVLRLLVAVTCPFAQQTAGFPSLRIVPLKQIFDPQSQIKIVLS</sequence>
<dbReference type="EMBL" id="CAJVPU010025716">
    <property type="protein sequence ID" value="CAG8697229.1"/>
    <property type="molecule type" value="Genomic_DNA"/>
</dbReference>
<dbReference type="Proteomes" id="UP000789702">
    <property type="component" value="Unassembled WGS sequence"/>
</dbReference>
<accession>A0ACA9PAY7</accession>
<comment type="caution">
    <text evidence="1">The sequence shown here is derived from an EMBL/GenBank/DDBJ whole genome shotgun (WGS) entry which is preliminary data.</text>
</comment>
<feature type="non-terminal residue" evidence="1">
    <location>
        <position position="1"/>
    </location>
</feature>
<evidence type="ECO:0000313" key="1">
    <source>
        <dbReference type="EMBL" id="CAG8697229.1"/>
    </source>
</evidence>